<feature type="transmembrane region" description="Helical" evidence="1">
    <location>
        <begin position="203"/>
        <end position="223"/>
    </location>
</feature>
<accession>A0A087AT43</accession>
<keyword evidence="1" id="KW-1133">Transmembrane helix</keyword>
<feature type="transmembrane region" description="Helical" evidence="1">
    <location>
        <begin position="83"/>
        <end position="103"/>
    </location>
</feature>
<name>A0A087AT43_9BIFI</name>
<dbReference type="STRING" id="1688.BCUN_1848"/>
<comment type="caution">
    <text evidence="2">The sequence shown here is derived from an EMBL/GenBank/DDBJ whole genome shotgun (WGS) entry which is preliminary data.</text>
</comment>
<keyword evidence="1" id="KW-0472">Membrane</keyword>
<sequence>MMSTLRIWLGTRRPLAWSILMLVSALAVPVASLLTGGYPYRLVLYEDMLCVTGISADNPVQEINSICPPGSVIRMGTISLPEMLSWLCFVGAAASLCPSMGGWERLHRRRIRTTATLAMAMTLIMPLLGTLVSALVWREGTSMEYGCMLANLMVDLGITLLAILCLGRLYGSLAAVGCLALCIATQPWHPSWRAYPWTTAGNLWSLMSIGALLCLVGICGWAYTCGYVRLDACER</sequence>
<keyword evidence="3" id="KW-1185">Reference proteome</keyword>
<evidence type="ECO:0000313" key="2">
    <source>
        <dbReference type="EMBL" id="KFI61943.1"/>
    </source>
</evidence>
<keyword evidence="1" id="KW-0812">Transmembrane</keyword>
<organism evidence="2 3">
    <name type="scientific">Bifidobacterium cuniculi</name>
    <dbReference type="NCBI Taxonomy" id="1688"/>
    <lineage>
        <taxon>Bacteria</taxon>
        <taxon>Bacillati</taxon>
        <taxon>Actinomycetota</taxon>
        <taxon>Actinomycetes</taxon>
        <taxon>Bifidobacteriales</taxon>
        <taxon>Bifidobacteriaceae</taxon>
        <taxon>Bifidobacterium</taxon>
    </lineage>
</organism>
<reference evidence="2 3" key="1">
    <citation type="submission" date="2014-03" db="EMBL/GenBank/DDBJ databases">
        <title>Genomics of Bifidobacteria.</title>
        <authorList>
            <person name="Ventura M."/>
            <person name="Milani C."/>
            <person name="Lugli G.A."/>
        </authorList>
    </citation>
    <scope>NUCLEOTIDE SEQUENCE [LARGE SCALE GENOMIC DNA]</scope>
    <source>
        <strain evidence="2 3">LMG 10738</strain>
    </source>
</reference>
<feature type="transmembrane region" description="Helical" evidence="1">
    <location>
        <begin position="157"/>
        <end position="182"/>
    </location>
</feature>
<dbReference type="AlphaFoldDB" id="A0A087AT43"/>
<feature type="transmembrane region" description="Helical" evidence="1">
    <location>
        <begin position="115"/>
        <end position="137"/>
    </location>
</feature>
<dbReference type="EMBL" id="JGYV01000014">
    <property type="protein sequence ID" value="KFI61943.1"/>
    <property type="molecule type" value="Genomic_DNA"/>
</dbReference>
<evidence type="ECO:0000256" key="1">
    <source>
        <dbReference type="SAM" id="Phobius"/>
    </source>
</evidence>
<dbReference type="RefSeq" id="WP_152598121.1">
    <property type="nucleotide sequence ID" value="NZ_JGYV01000014.1"/>
</dbReference>
<gene>
    <name evidence="2" type="ORF">BCUN_1848</name>
</gene>
<protein>
    <submittedName>
        <fullName evidence="2">Uncharacterized protein</fullName>
    </submittedName>
</protein>
<proteinExistence type="predicted"/>
<dbReference type="Proteomes" id="UP000029067">
    <property type="component" value="Unassembled WGS sequence"/>
</dbReference>
<evidence type="ECO:0000313" key="3">
    <source>
        <dbReference type="Proteomes" id="UP000029067"/>
    </source>
</evidence>